<keyword evidence="1" id="KW-0812">Transmembrane</keyword>
<dbReference type="RefSeq" id="WP_066450080.1">
    <property type="nucleotide sequence ID" value="NZ_JANKBF010000005.1"/>
</dbReference>
<protein>
    <submittedName>
        <fullName evidence="2">Uncharacterized protein</fullName>
    </submittedName>
</protein>
<proteinExistence type="predicted"/>
<dbReference type="EMBL" id="SMCQ01000027">
    <property type="protein sequence ID" value="TCV92292.1"/>
    <property type="molecule type" value="Genomic_DNA"/>
</dbReference>
<sequence>MNKIFGIILPYIMLAFVGIINTIEFEYKVIVAALILGFLIGIWFYCLHKSEGTVMMKLGIIFSLIIFVVALVLGMLNLHLEMLSQLSSMFAMLIGMECMGLYIVSKNKPRLNMTYKYSYRNKRRRYF</sequence>
<organism evidence="2 3">
    <name type="scientific">Longibaculum muris</name>
    <dbReference type="NCBI Taxonomy" id="1796628"/>
    <lineage>
        <taxon>Bacteria</taxon>
        <taxon>Bacillati</taxon>
        <taxon>Bacillota</taxon>
        <taxon>Erysipelotrichia</taxon>
        <taxon>Erysipelotrichales</taxon>
        <taxon>Coprobacillaceae</taxon>
        <taxon>Longibaculum</taxon>
    </lineage>
</organism>
<accession>A0A4R3YJN4</accession>
<feature type="transmembrane region" description="Helical" evidence="1">
    <location>
        <begin position="58"/>
        <end position="80"/>
    </location>
</feature>
<keyword evidence="1" id="KW-1133">Transmembrane helix</keyword>
<feature type="transmembrane region" description="Helical" evidence="1">
    <location>
        <begin position="7"/>
        <end position="23"/>
    </location>
</feature>
<name>A0A4R3YJN4_9FIRM</name>
<gene>
    <name evidence="2" type="ORF">EDD60_12737</name>
</gene>
<dbReference type="AlphaFoldDB" id="A0A4R3YJN4"/>
<evidence type="ECO:0000313" key="3">
    <source>
        <dbReference type="Proteomes" id="UP000295515"/>
    </source>
</evidence>
<evidence type="ECO:0000313" key="2">
    <source>
        <dbReference type="EMBL" id="TCV92292.1"/>
    </source>
</evidence>
<feature type="transmembrane region" description="Helical" evidence="1">
    <location>
        <begin position="29"/>
        <end position="46"/>
    </location>
</feature>
<keyword evidence="1" id="KW-0472">Membrane</keyword>
<evidence type="ECO:0000256" key="1">
    <source>
        <dbReference type="SAM" id="Phobius"/>
    </source>
</evidence>
<dbReference type="Proteomes" id="UP000295515">
    <property type="component" value="Unassembled WGS sequence"/>
</dbReference>
<keyword evidence="3" id="KW-1185">Reference proteome</keyword>
<reference evidence="2 3" key="1">
    <citation type="submission" date="2019-03" db="EMBL/GenBank/DDBJ databases">
        <title>Genomic Encyclopedia of Type Strains, Phase IV (KMG-IV): sequencing the most valuable type-strain genomes for metagenomic binning, comparative biology and taxonomic classification.</title>
        <authorList>
            <person name="Goeker M."/>
        </authorList>
    </citation>
    <scope>NUCLEOTIDE SEQUENCE [LARGE SCALE GENOMIC DNA]</scope>
    <source>
        <strain evidence="2 3">DSM 29487</strain>
    </source>
</reference>
<comment type="caution">
    <text evidence="2">The sequence shown here is derived from an EMBL/GenBank/DDBJ whole genome shotgun (WGS) entry which is preliminary data.</text>
</comment>
<feature type="transmembrane region" description="Helical" evidence="1">
    <location>
        <begin position="86"/>
        <end position="104"/>
    </location>
</feature>
<dbReference type="GeneID" id="98916538"/>